<name>A0A9W9HAW9_9EURO</name>
<keyword evidence="3" id="KW-1185">Reference proteome</keyword>
<dbReference type="SUPFAM" id="SSF51735">
    <property type="entry name" value="NAD(P)-binding Rossmann-fold domains"/>
    <property type="match status" value="1"/>
</dbReference>
<organism evidence="2 3">
    <name type="scientific">Penicillium bovifimosum</name>
    <dbReference type="NCBI Taxonomy" id="126998"/>
    <lineage>
        <taxon>Eukaryota</taxon>
        <taxon>Fungi</taxon>
        <taxon>Dikarya</taxon>
        <taxon>Ascomycota</taxon>
        <taxon>Pezizomycotina</taxon>
        <taxon>Eurotiomycetes</taxon>
        <taxon>Eurotiomycetidae</taxon>
        <taxon>Eurotiales</taxon>
        <taxon>Aspergillaceae</taxon>
        <taxon>Penicillium</taxon>
    </lineage>
</organism>
<dbReference type="PRINTS" id="PR00081">
    <property type="entry name" value="GDHRDH"/>
</dbReference>
<gene>
    <name evidence="2" type="ORF">N7515_002093</name>
</gene>
<sequence>MGFLYSQLFVTPQYPTQPFTGQTVLITGANSGLGLEAARHITRLGAARVILGVRNVAAGKEAKEDIEKSTSREGICEVWEVDLASHSSVLAFGERMSTLPRLDAAILNAAVAKAEFSTAEGYEQSITVNVINSLLLGILLLPTLKATRQKNPSHTPRLSFVVSEVHAFARFPEWKEKQPMKVLSDKSTANMRQRYPLSKLLEVLLVQELAGRVRGSEVIINMINPGLCHSQLGREAGWELKLMKLLLARTTEVGSRTLVAGATAGLESHGSYMTDGHVENSAFSPFVRSEEGGQAREKLWAELEVILEGVRPGVMQIV</sequence>
<dbReference type="Proteomes" id="UP001149079">
    <property type="component" value="Unassembled WGS sequence"/>
</dbReference>
<evidence type="ECO:0000256" key="1">
    <source>
        <dbReference type="ARBA" id="ARBA00023002"/>
    </source>
</evidence>
<comment type="caution">
    <text evidence="2">The sequence shown here is derived from an EMBL/GenBank/DDBJ whole genome shotgun (WGS) entry which is preliminary data.</text>
</comment>
<dbReference type="RefSeq" id="XP_056524950.1">
    <property type="nucleotide sequence ID" value="XM_056662837.1"/>
</dbReference>
<reference evidence="2" key="1">
    <citation type="submission" date="2022-11" db="EMBL/GenBank/DDBJ databases">
        <authorList>
            <person name="Petersen C."/>
        </authorList>
    </citation>
    <scope>NUCLEOTIDE SEQUENCE</scope>
    <source>
        <strain evidence="2">IBT 22155</strain>
    </source>
</reference>
<accession>A0A9W9HAW9</accession>
<dbReference type="InterPro" id="IPR002347">
    <property type="entry name" value="SDR_fam"/>
</dbReference>
<evidence type="ECO:0000313" key="3">
    <source>
        <dbReference type="Proteomes" id="UP001149079"/>
    </source>
</evidence>
<dbReference type="Pfam" id="PF00106">
    <property type="entry name" value="adh_short"/>
    <property type="match status" value="1"/>
</dbReference>
<dbReference type="InterPro" id="IPR036291">
    <property type="entry name" value="NAD(P)-bd_dom_sf"/>
</dbReference>
<dbReference type="GeneID" id="81402007"/>
<dbReference type="PANTHER" id="PTHR43157">
    <property type="entry name" value="PHOSPHATIDYLINOSITOL-GLYCAN BIOSYNTHESIS CLASS F PROTEIN-RELATED"/>
    <property type="match status" value="1"/>
</dbReference>
<dbReference type="EMBL" id="JAPQKL010000002">
    <property type="protein sequence ID" value="KAJ5143306.1"/>
    <property type="molecule type" value="Genomic_DNA"/>
</dbReference>
<dbReference type="OrthoDB" id="542013at2759"/>
<protein>
    <submittedName>
        <fullName evidence="2">Uncharacterized protein</fullName>
    </submittedName>
</protein>
<evidence type="ECO:0000313" key="2">
    <source>
        <dbReference type="EMBL" id="KAJ5143306.1"/>
    </source>
</evidence>
<proteinExistence type="predicted"/>
<keyword evidence="1" id="KW-0560">Oxidoreductase</keyword>
<reference evidence="2" key="2">
    <citation type="journal article" date="2023" name="IMA Fungus">
        <title>Comparative genomic study of the Penicillium genus elucidates a diverse pangenome and 15 lateral gene transfer events.</title>
        <authorList>
            <person name="Petersen C."/>
            <person name="Sorensen T."/>
            <person name="Nielsen M.R."/>
            <person name="Sondergaard T.E."/>
            <person name="Sorensen J.L."/>
            <person name="Fitzpatrick D.A."/>
            <person name="Frisvad J.C."/>
            <person name="Nielsen K.L."/>
        </authorList>
    </citation>
    <scope>NUCLEOTIDE SEQUENCE</scope>
    <source>
        <strain evidence="2">IBT 22155</strain>
    </source>
</reference>
<dbReference type="Gene3D" id="3.40.50.720">
    <property type="entry name" value="NAD(P)-binding Rossmann-like Domain"/>
    <property type="match status" value="1"/>
</dbReference>
<dbReference type="AlphaFoldDB" id="A0A9W9HAW9"/>
<dbReference type="PANTHER" id="PTHR43157:SF67">
    <property type="entry name" value="DEHYDROGENASE_REDUCTASE FAMILY PROTEIN, PUTATIVE (AFU_ORTHOLOGUE AFUA_3G02580)-RELATED"/>
    <property type="match status" value="1"/>
</dbReference>
<dbReference type="GO" id="GO:0016491">
    <property type="term" value="F:oxidoreductase activity"/>
    <property type="evidence" value="ECO:0007669"/>
    <property type="project" value="UniProtKB-KW"/>
</dbReference>